<dbReference type="GO" id="GO:0016301">
    <property type="term" value="F:kinase activity"/>
    <property type="evidence" value="ECO:0007669"/>
    <property type="project" value="UniProtKB-KW"/>
</dbReference>
<feature type="domain" description="Maltokinase N-terminal cap" evidence="5">
    <location>
        <begin position="21"/>
        <end position="100"/>
    </location>
</feature>
<dbReference type="GO" id="GO:0005524">
    <property type="term" value="F:ATP binding"/>
    <property type="evidence" value="ECO:0007669"/>
    <property type="project" value="UniProtKB-KW"/>
</dbReference>
<dbReference type="AlphaFoldDB" id="A0A1H0X031"/>
<evidence type="ECO:0000313" key="6">
    <source>
        <dbReference type="EMBL" id="SDP96209.1"/>
    </source>
</evidence>
<evidence type="ECO:0000256" key="1">
    <source>
        <dbReference type="ARBA" id="ARBA00022679"/>
    </source>
</evidence>
<keyword evidence="1" id="KW-0808">Transferase</keyword>
<evidence type="ECO:0000259" key="5">
    <source>
        <dbReference type="Pfam" id="PF18085"/>
    </source>
</evidence>
<name>A0A1H0X031_9PSEU</name>
<evidence type="ECO:0000256" key="3">
    <source>
        <dbReference type="ARBA" id="ARBA00022777"/>
    </source>
</evidence>
<reference evidence="7" key="1">
    <citation type="submission" date="2016-10" db="EMBL/GenBank/DDBJ databases">
        <authorList>
            <person name="Varghese N."/>
            <person name="Submissions S."/>
        </authorList>
    </citation>
    <scope>NUCLEOTIDE SEQUENCE [LARGE SCALE GENOMIC DNA]</scope>
    <source>
        <strain evidence="7">CGMCC 4.6609</strain>
    </source>
</reference>
<gene>
    <name evidence="6" type="ORF">SAMN05421507_12711</name>
</gene>
<organism evidence="6 7">
    <name type="scientific">Lentzea jiangxiensis</name>
    <dbReference type="NCBI Taxonomy" id="641025"/>
    <lineage>
        <taxon>Bacteria</taxon>
        <taxon>Bacillati</taxon>
        <taxon>Actinomycetota</taxon>
        <taxon>Actinomycetes</taxon>
        <taxon>Pseudonocardiales</taxon>
        <taxon>Pseudonocardiaceae</taxon>
        <taxon>Lentzea</taxon>
    </lineage>
</organism>
<keyword evidence="3" id="KW-0418">Kinase</keyword>
<proteinExistence type="predicted"/>
<dbReference type="InterPro" id="IPR040999">
    <property type="entry name" value="Mak_N_cap"/>
</dbReference>
<keyword evidence="7" id="KW-1185">Reference proteome</keyword>
<sequence>MGKIHAGATLTPHFREFLPAWVAAQPWCAAPPEALRPTGFFRFEDPAGEVGVETHLLHDGQDVYQVPLTYRPAPLAGGVLVARAEHSVLGTRWIHDAVTDPVWIAAVLDLVARNGVSDFASRGPIGPAEARGRALRPVPFTPETITIDLDRRIVRDEPGDAAGVVTGWWHHDGVLVTGRLAVLRQTGPNT</sequence>
<dbReference type="RefSeq" id="WP_090104694.1">
    <property type="nucleotide sequence ID" value="NZ_FNIX01000027.1"/>
</dbReference>
<dbReference type="Proteomes" id="UP000199691">
    <property type="component" value="Unassembled WGS sequence"/>
</dbReference>
<dbReference type="EMBL" id="FNIX01000027">
    <property type="protein sequence ID" value="SDP96209.1"/>
    <property type="molecule type" value="Genomic_DNA"/>
</dbReference>
<protein>
    <recommendedName>
        <fullName evidence="5">Maltokinase N-terminal cap domain-containing protein</fullName>
    </recommendedName>
</protein>
<accession>A0A1H0X031</accession>
<dbReference type="STRING" id="641025.SAMN05421507_12711"/>
<dbReference type="Pfam" id="PF18085">
    <property type="entry name" value="Mak_N_cap"/>
    <property type="match status" value="1"/>
</dbReference>
<evidence type="ECO:0000256" key="4">
    <source>
        <dbReference type="ARBA" id="ARBA00022840"/>
    </source>
</evidence>
<evidence type="ECO:0000313" key="7">
    <source>
        <dbReference type="Proteomes" id="UP000199691"/>
    </source>
</evidence>
<dbReference type="OrthoDB" id="3787729at2"/>
<keyword evidence="2" id="KW-0547">Nucleotide-binding</keyword>
<keyword evidence="4" id="KW-0067">ATP-binding</keyword>
<evidence type="ECO:0000256" key="2">
    <source>
        <dbReference type="ARBA" id="ARBA00022741"/>
    </source>
</evidence>